<sequence length="140" mass="16288">MLLGWADETTHPLQRRDLNLVECHRYIQELQMRLNTATPVTIEAHLHEMSTKQKYTHCTPYLEQVSIECSEWATAFTINIAKRFSQPSEDTGAILFSHDTLVAECSPIMENSVLAVAKRFNRFVPQILRRHTLAHWNQLR</sequence>
<reference evidence="1 2" key="1">
    <citation type="journal article" date="2022" name="bioRxiv">
        <title>Genomics of Preaxostyla Flagellates Illuminates Evolutionary Transitions and the Path Towards Mitochondrial Loss.</title>
        <authorList>
            <person name="Novak L.V.F."/>
            <person name="Treitli S.C."/>
            <person name="Pyrih J."/>
            <person name="Halakuc P."/>
            <person name="Pipaliya S.V."/>
            <person name="Vacek V."/>
            <person name="Brzon O."/>
            <person name="Soukal P."/>
            <person name="Eme L."/>
            <person name="Dacks J.B."/>
            <person name="Karnkowska A."/>
            <person name="Elias M."/>
            <person name="Hampl V."/>
        </authorList>
    </citation>
    <scope>NUCLEOTIDE SEQUENCE [LARGE SCALE GENOMIC DNA]</scope>
    <source>
        <strain evidence="1">NAU3</strain>
        <tissue evidence="1">Gut</tissue>
    </source>
</reference>
<keyword evidence="2" id="KW-1185">Reference proteome</keyword>
<dbReference type="Proteomes" id="UP001281761">
    <property type="component" value="Unassembled WGS sequence"/>
</dbReference>
<name>A0ABQ9X9Y7_9EUKA</name>
<comment type="caution">
    <text evidence="1">The sequence shown here is derived from an EMBL/GenBank/DDBJ whole genome shotgun (WGS) entry which is preliminary data.</text>
</comment>
<protein>
    <submittedName>
        <fullName evidence="1">Uncharacterized protein</fullName>
    </submittedName>
</protein>
<gene>
    <name evidence="1" type="ORF">BLNAU_16583</name>
</gene>
<proteinExistence type="predicted"/>
<accession>A0ABQ9X9Y7</accession>
<organism evidence="1 2">
    <name type="scientific">Blattamonas nauphoetae</name>
    <dbReference type="NCBI Taxonomy" id="2049346"/>
    <lineage>
        <taxon>Eukaryota</taxon>
        <taxon>Metamonada</taxon>
        <taxon>Preaxostyla</taxon>
        <taxon>Oxymonadida</taxon>
        <taxon>Blattamonas</taxon>
    </lineage>
</organism>
<evidence type="ECO:0000313" key="2">
    <source>
        <dbReference type="Proteomes" id="UP001281761"/>
    </source>
</evidence>
<dbReference type="EMBL" id="JARBJD010000175">
    <property type="protein sequence ID" value="KAK2948514.1"/>
    <property type="molecule type" value="Genomic_DNA"/>
</dbReference>
<evidence type="ECO:0000313" key="1">
    <source>
        <dbReference type="EMBL" id="KAK2948514.1"/>
    </source>
</evidence>